<accession>A0A4Q9MXP6</accession>
<gene>
    <name evidence="1" type="ORF">BD311DRAFT_751371</name>
</gene>
<organism evidence="1">
    <name type="scientific">Dichomitus squalens</name>
    <dbReference type="NCBI Taxonomy" id="114155"/>
    <lineage>
        <taxon>Eukaryota</taxon>
        <taxon>Fungi</taxon>
        <taxon>Dikarya</taxon>
        <taxon>Basidiomycota</taxon>
        <taxon>Agaricomycotina</taxon>
        <taxon>Agaricomycetes</taxon>
        <taxon>Polyporales</taxon>
        <taxon>Polyporaceae</taxon>
        <taxon>Dichomitus</taxon>
    </lineage>
</organism>
<proteinExistence type="predicted"/>
<dbReference type="EMBL" id="ML143396">
    <property type="protein sequence ID" value="TBU32138.1"/>
    <property type="molecule type" value="Genomic_DNA"/>
</dbReference>
<sequence>MSVQRRRARRVLRSRCHAQPESLLRSFLARIQCSTLVLCSRSVARADIRALTFSSLSEAHSQSTLICTSTCSSSTAHVQRIPHRCAAFE</sequence>
<evidence type="ECO:0000313" key="1">
    <source>
        <dbReference type="EMBL" id="TBU32138.1"/>
    </source>
</evidence>
<protein>
    <submittedName>
        <fullName evidence="1">Uncharacterized protein</fullName>
    </submittedName>
</protein>
<reference evidence="1" key="1">
    <citation type="submission" date="2019-01" db="EMBL/GenBank/DDBJ databases">
        <title>Draft genome sequences of three monokaryotic isolates of the white-rot basidiomycete fungus Dichomitus squalens.</title>
        <authorList>
            <consortium name="DOE Joint Genome Institute"/>
            <person name="Lopez S.C."/>
            <person name="Andreopoulos B."/>
            <person name="Pangilinan J."/>
            <person name="Lipzen A."/>
            <person name="Riley R."/>
            <person name="Ahrendt S."/>
            <person name="Ng V."/>
            <person name="Barry K."/>
            <person name="Daum C."/>
            <person name="Grigoriev I.V."/>
            <person name="Hilden K.S."/>
            <person name="Makela M.R."/>
            <person name="de Vries R.P."/>
        </authorList>
    </citation>
    <scope>NUCLEOTIDE SEQUENCE [LARGE SCALE GENOMIC DNA]</scope>
    <source>
        <strain evidence="1">OM18370.1</strain>
    </source>
</reference>
<dbReference type="Proteomes" id="UP000292957">
    <property type="component" value="Unassembled WGS sequence"/>
</dbReference>
<name>A0A4Q9MXP6_9APHY</name>
<dbReference type="AlphaFoldDB" id="A0A4Q9MXP6"/>